<gene>
    <name evidence="3" type="ORF">GBAR_LOCUS19851</name>
</gene>
<dbReference type="InterPro" id="IPR011598">
    <property type="entry name" value="bHLH_dom"/>
</dbReference>
<feature type="compositionally biased region" description="Polar residues" evidence="1">
    <location>
        <begin position="62"/>
        <end position="83"/>
    </location>
</feature>
<dbReference type="AlphaFoldDB" id="A0AA35WWG0"/>
<dbReference type="EMBL" id="CASHTH010002795">
    <property type="protein sequence ID" value="CAI8035349.1"/>
    <property type="molecule type" value="Genomic_DNA"/>
</dbReference>
<dbReference type="InterPro" id="IPR036638">
    <property type="entry name" value="HLH_DNA-bd_sf"/>
</dbReference>
<name>A0AA35WWG0_GEOBA</name>
<protein>
    <recommendedName>
        <fullName evidence="2">BHLH domain-containing protein</fullName>
    </recommendedName>
</protein>
<keyword evidence="4" id="KW-1185">Reference proteome</keyword>
<accession>A0AA35WWG0</accession>
<proteinExistence type="predicted"/>
<evidence type="ECO:0000256" key="1">
    <source>
        <dbReference type="SAM" id="MobiDB-lite"/>
    </source>
</evidence>
<dbReference type="PROSITE" id="PS50888">
    <property type="entry name" value="BHLH"/>
    <property type="match status" value="1"/>
</dbReference>
<dbReference type="Proteomes" id="UP001174909">
    <property type="component" value="Unassembled WGS sequence"/>
</dbReference>
<evidence type="ECO:0000313" key="3">
    <source>
        <dbReference type="EMBL" id="CAI8035349.1"/>
    </source>
</evidence>
<dbReference type="Pfam" id="PF00010">
    <property type="entry name" value="HLH"/>
    <property type="match status" value="1"/>
</dbReference>
<evidence type="ECO:0000313" key="4">
    <source>
        <dbReference type="Proteomes" id="UP001174909"/>
    </source>
</evidence>
<dbReference type="GO" id="GO:0046983">
    <property type="term" value="F:protein dimerization activity"/>
    <property type="evidence" value="ECO:0007669"/>
    <property type="project" value="InterPro"/>
</dbReference>
<reference evidence="3" key="1">
    <citation type="submission" date="2023-03" db="EMBL/GenBank/DDBJ databases">
        <authorList>
            <person name="Steffen K."/>
            <person name="Cardenas P."/>
        </authorList>
    </citation>
    <scope>NUCLEOTIDE SEQUENCE</scope>
</reference>
<feature type="region of interest" description="Disordered" evidence="1">
    <location>
        <begin position="1"/>
        <end position="94"/>
    </location>
</feature>
<comment type="caution">
    <text evidence="3">The sequence shown here is derived from an EMBL/GenBank/DDBJ whole genome shotgun (WGS) entry which is preliminary data.</text>
</comment>
<feature type="compositionally biased region" description="Acidic residues" evidence="1">
    <location>
        <begin position="16"/>
        <end position="27"/>
    </location>
</feature>
<feature type="compositionally biased region" description="Basic and acidic residues" evidence="1">
    <location>
        <begin position="84"/>
        <end position="94"/>
    </location>
</feature>
<feature type="domain" description="BHLH" evidence="2">
    <location>
        <begin position="79"/>
        <end position="130"/>
    </location>
</feature>
<evidence type="ECO:0000259" key="2">
    <source>
        <dbReference type="PROSITE" id="PS50888"/>
    </source>
</evidence>
<dbReference type="Gene3D" id="4.10.280.10">
    <property type="entry name" value="Helix-loop-helix DNA-binding domain"/>
    <property type="match status" value="1"/>
</dbReference>
<dbReference type="SUPFAM" id="SSF47459">
    <property type="entry name" value="HLH, helix-loop-helix DNA-binding domain"/>
    <property type="match status" value="1"/>
</dbReference>
<sequence>MTDGERPRSEGNASEYDTDFECEEEEVGGVQSDGSSFSEGGQGSGGVAGRKRLRSEAATAAANINLTETSSSQDAKCKQASNLHNEREKERRKDLKQAVHRLRNQLQLHQTKKATTISVLKASELEIKDLLKMEETQDRQLTELQTQQKHLIWKLEGLM</sequence>
<organism evidence="3 4">
    <name type="scientific">Geodia barretti</name>
    <name type="common">Barrett's horny sponge</name>
    <dbReference type="NCBI Taxonomy" id="519541"/>
    <lineage>
        <taxon>Eukaryota</taxon>
        <taxon>Metazoa</taxon>
        <taxon>Porifera</taxon>
        <taxon>Demospongiae</taxon>
        <taxon>Heteroscleromorpha</taxon>
        <taxon>Tetractinellida</taxon>
        <taxon>Astrophorina</taxon>
        <taxon>Geodiidae</taxon>
        <taxon>Geodia</taxon>
    </lineage>
</organism>